<evidence type="ECO:0000256" key="7">
    <source>
        <dbReference type="SAM" id="MobiDB-lite"/>
    </source>
</evidence>
<protein>
    <submittedName>
        <fullName evidence="11">LysM peptidoglycan-binding domain-containing protein</fullName>
    </submittedName>
</protein>
<evidence type="ECO:0000256" key="4">
    <source>
        <dbReference type="ARBA" id="ARBA00022737"/>
    </source>
</evidence>
<organism evidence="11 12">
    <name type="scientific">Robertmurraya beringensis</name>
    <dbReference type="NCBI Taxonomy" id="641660"/>
    <lineage>
        <taxon>Bacteria</taxon>
        <taxon>Bacillati</taxon>
        <taxon>Bacillota</taxon>
        <taxon>Bacilli</taxon>
        <taxon>Bacillales</taxon>
        <taxon>Bacillaceae</taxon>
        <taxon>Robertmurraya</taxon>
    </lineage>
</organism>
<keyword evidence="2" id="KW-0645">Protease</keyword>
<reference evidence="11 12" key="1">
    <citation type="submission" date="2024-09" db="EMBL/GenBank/DDBJ databases">
        <authorList>
            <person name="Sun Q."/>
            <person name="Mori K."/>
        </authorList>
    </citation>
    <scope>NUCLEOTIDE SEQUENCE [LARGE SCALE GENOMIC DNA]</scope>
    <source>
        <strain evidence="11 12">CGMCC 1.9126</strain>
    </source>
</reference>
<dbReference type="Gene3D" id="3.10.350.10">
    <property type="entry name" value="LysM domain"/>
    <property type="match status" value="3"/>
</dbReference>
<dbReference type="InterPro" id="IPR051202">
    <property type="entry name" value="Peptidase_C40"/>
</dbReference>
<dbReference type="SUPFAM" id="SSF54001">
    <property type="entry name" value="Cysteine proteinases"/>
    <property type="match status" value="1"/>
</dbReference>
<dbReference type="Pfam" id="PF01476">
    <property type="entry name" value="LysM"/>
    <property type="match status" value="3"/>
</dbReference>
<proteinExistence type="inferred from homology"/>
<sequence>MKKKVVSLTSAVLLTSTFASQALASTYTVQKGDTLTRIATKYSTSVASLKSLNQLSSDMIYINQVLKVAETSSPTPTQTVQTPTVVTTSEVKYHTVVSGDSLSKIASLYKISLSDLRNWNNQPSDLIYPGQKFIVSNPSSSASTPNTPPTSIAPVTSTPTTSSVSEYSVMSGDYLGKIALQFGLTVQELKTLNGLTSDRIYVGQKLLVRQSTGTTTPAQVATPANTVTPVVDFAKTLIGIPYVWGGSTPSGFDCSGFIHYVLNQTGTKIGRYSAEGYYSRSYYVDQPQVGDFVFFENTYKAGISHMGIYIGNNEFIHADAKGVVITNLNNTYYKQRFDGFKRLY</sequence>
<dbReference type="EMBL" id="JBHLUU010000032">
    <property type="protein sequence ID" value="MFC0475753.1"/>
    <property type="molecule type" value="Genomic_DNA"/>
</dbReference>
<feature type="signal peptide" evidence="8">
    <location>
        <begin position="1"/>
        <end position="24"/>
    </location>
</feature>
<evidence type="ECO:0000256" key="8">
    <source>
        <dbReference type="SAM" id="SignalP"/>
    </source>
</evidence>
<dbReference type="Proteomes" id="UP001589738">
    <property type="component" value="Unassembled WGS sequence"/>
</dbReference>
<feature type="domain" description="LysM" evidence="9">
    <location>
        <begin position="25"/>
        <end position="68"/>
    </location>
</feature>
<evidence type="ECO:0000256" key="6">
    <source>
        <dbReference type="ARBA" id="ARBA00022807"/>
    </source>
</evidence>
<feature type="region of interest" description="Disordered" evidence="7">
    <location>
        <begin position="138"/>
        <end position="160"/>
    </location>
</feature>
<keyword evidence="6" id="KW-0788">Thiol protease</keyword>
<keyword evidence="3 8" id="KW-0732">Signal</keyword>
<dbReference type="PROSITE" id="PS51782">
    <property type="entry name" value="LYSM"/>
    <property type="match status" value="3"/>
</dbReference>
<feature type="domain" description="NlpC/P60" evidence="10">
    <location>
        <begin position="224"/>
        <end position="344"/>
    </location>
</feature>
<feature type="domain" description="LysM" evidence="9">
    <location>
        <begin position="92"/>
        <end position="135"/>
    </location>
</feature>
<dbReference type="InterPro" id="IPR018392">
    <property type="entry name" value="LysM"/>
</dbReference>
<dbReference type="InterPro" id="IPR038765">
    <property type="entry name" value="Papain-like_cys_pep_sf"/>
</dbReference>
<dbReference type="Pfam" id="PF00877">
    <property type="entry name" value="NLPC_P60"/>
    <property type="match status" value="1"/>
</dbReference>
<dbReference type="CDD" id="cd00118">
    <property type="entry name" value="LysM"/>
    <property type="match status" value="3"/>
</dbReference>
<dbReference type="PANTHER" id="PTHR47053">
    <property type="entry name" value="MUREIN DD-ENDOPEPTIDASE MEPH-RELATED"/>
    <property type="match status" value="1"/>
</dbReference>
<accession>A0ABV6KV40</accession>
<dbReference type="SUPFAM" id="SSF54106">
    <property type="entry name" value="LysM domain"/>
    <property type="match status" value="3"/>
</dbReference>
<evidence type="ECO:0000259" key="9">
    <source>
        <dbReference type="PROSITE" id="PS51782"/>
    </source>
</evidence>
<evidence type="ECO:0000256" key="3">
    <source>
        <dbReference type="ARBA" id="ARBA00022729"/>
    </source>
</evidence>
<feature type="domain" description="LysM" evidence="9">
    <location>
        <begin position="165"/>
        <end position="208"/>
    </location>
</feature>
<feature type="chain" id="PRO_5047263134" evidence="8">
    <location>
        <begin position="25"/>
        <end position="344"/>
    </location>
</feature>
<dbReference type="SMART" id="SM00257">
    <property type="entry name" value="LysM"/>
    <property type="match status" value="3"/>
</dbReference>
<keyword evidence="4" id="KW-0677">Repeat</keyword>
<evidence type="ECO:0000313" key="11">
    <source>
        <dbReference type="EMBL" id="MFC0475753.1"/>
    </source>
</evidence>
<comment type="similarity">
    <text evidence="1">Belongs to the peptidase C40 family.</text>
</comment>
<name>A0ABV6KV40_9BACI</name>
<keyword evidence="5" id="KW-0378">Hydrolase</keyword>
<comment type="caution">
    <text evidence="11">The sequence shown here is derived from an EMBL/GenBank/DDBJ whole genome shotgun (WGS) entry which is preliminary data.</text>
</comment>
<dbReference type="Gene3D" id="3.90.1720.10">
    <property type="entry name" value="endopeptidase domain like (from Nostoc punctiforme)"/>
    <property type="match status" value="1"/>
</dbReference>
<dbReference type="RefSeq" id="WP_160545801.1">
    <property type="nucleotide sequence ID" value="NZ_JBHLUU010000032.1"/>
</dbReference>
<gene>
    <name evidence="11" type="ORF">ACFFHF_10915</name>
</gene>
<dbReference type="InterPro" id="IPR000064">
    <property type="entry name" value="NLP_P60_dom"/>
</dbReference>
<dbReference type="PROSITE" id="PS51935">
    <property type="entry name" value="NLPC_P60"/>
    <property type="match status" value="1"/>
</dbReference>
<evidence type="ECO:0000256" key="1">
    <source>
        <dbReference type="ARBA" id="ARBA00007074"/>
    </source>
</evidence>
<evidence type="ECO:0000313" key="12">
    <source>
        <dbReference type="Proteomes" id="UP001589738"/>
    </source>
</evidence>
<dbReference type="PANTHER" id="PTHR47053:SF1">
    <property type="entry name" value="MUREIN DD-ENDOPEPTIDASE MEPH-RELATED"/>
    <property type="match status" value="1"/>
</dbReference>
<dbReference type="InterPro" id="IPR036779">
    <property type="entry name" value="LysM_dom_sf"/>
</dbReference>
<evidence type="ECO:0000256" key="2">
    <source>
        <dbReference type="ARBA" id="ARBA00022670"/>
    </source>
</evidence>
<evidence type="ECO:0000256" key="5">
    <source>
        <dbReference type="ARBA" id="ARBA00022801"/>
    </source>
</evidence>
<keyword evidence="12" id="KW-1185">Reference proteome</keyword>
<evidence type="ECO:0000259" key="10">
    <source>
        <dbReference type="PROSITE" id="PS51935"/>
    </source>
</evidence>